<evidence type="ECO:0000256" key="1">
    <source>
        <dbReference type="ARBA" id="ARBA00004202"/>
    </source>
</evidence>
<dbReference type="GO" id="GO:0005524">
    <property type="term" value="F:ATP binding"/>
    <property type="evidence" value="ECO:0007669"/>
    <property type="project" value="UniProtKB-KW"/>
</dbReference>
<name>A0A895XJJ1_9ACTN</name>
<keyword evidence="4" id="KW-0410">Iron transport</keyword>
<accession>A0A895XJJ1</accession>
<dbReference type="KEGG" id="nav:JQS30_09105"/>
<reference evidence="11" key="1">
    <citation type="submission" date="2021-02" db="EMBL/GenBank/DDBJ databases">
        <title>Natronoglycomyces albus gen. nov., sp. nov, a haloalkaliphilic actinobacterium from a soda solonchak soil.</title>
        <authorList>
            <person name="Sorokin D.Y."/>
            <person name="Khijniak T.V."/>
            <person name="Zakharycheva A.P."/>
            <person name="Boueva O.V."/>
            <person name="Ariskina E.V."/>
            <person name="Hahnke R.L."/>
            <person name="Bunk B."/>
            <person name="Sproer C."/>
            <person name="Schumann P."/>
            <person name="Evtushenko L.I."/>
            <person name="Kublanov I.V."/>
        </authorList>
    </citation>
    <scope>NUCLEOTIDE SEQUENCE</scope>
    <source>
        <strain evidence="11">DSM 106290</strain>
    </source>
</reference>
<dbReference type="SUPFAM" id="SSF52540">
    <property type="entry name" value="P-loop containing nucleoside triphosphate hydrolases"/>
    <property type="match status" value="1"/>
</dbReference>
<dbReference type="SMART" id="SM00382">
    <property type="entry name" value="AAA"/>
    <property type="match status" value="1"/>
</dbReference>
<comment type="subcellular location">
    <subcellularLocation>
        <location evidence="1">Cell membrane</location>
        <topology evidence="1">Peripheral membrane protein</topology>
    </subcellularLocation>
</comment>
<evidence type="ECO:0000256" key="6">
    <source>
        <dbReference type="ARBA" id="ARBA00022840"/>
    </source>
</evidence>
<keyword evidence="6 11" id="KW-0067">ATP-binding</keyword>
<dbReference type="PROSITE" id="PS50893">
    <property type="entry name" value="ABC_TRANSPORTER_2"/>
    <property type="match status" value="1"/>
</dbReference>
<protein>
    <submittedName>
        <fullName evidence="11">ABC transporter ATP-binding protein</fullName>
    </submittedName>
</protein>
<dbReference type="FunFam" id="3.40.50.300:FF:000134">
    <property type="entry name" value="Iron-enterobactin ABC transporter ATP-binding protein"/>
    <property type="match status" value="1"/>
</dbReference>
<dbReference type="RefSeq" id="WP_213169980.1">
    <property type="nucleotide sequence ID" value="NZ_CP070496.1"/>
</dbReference>
<evidence type="ECO:0000256" key="8">
    <source>
        <dbReference type="ARBA" id="ARBA00023065"/>
    </source>
</evidence>
<evidence type="ECO:0000313" key="12">
    <source>
        <dbReference type="Proteomes" id="UP000662939"/>
    </source>
</evidence>
<keyword evidence="7" id="KW-0408">Iron</keyword>
<organism evidence="11 12">
    <name type="scientific">Natronoglycomyces albus</name>
    <dbReference type="NCBI Taxonomy" id="2811108"/>
    <lineage>
        <taxon>Bacteria</taxon>
        <taxon>Bacillati</taxon>
        <taxon>Actinomycetota</taxon>
        <taxon>Actinomycetes</taxon>
        <taxon>Glycomycetales</taxon>
        <taxon>Glycomycetaceae</taxon>
        <taxon>Natronoglycomyces</taxon>
    </lineage>
</organism>
<evidence type="ECO:0000256" key="3">
    <source>
        <dbReference type="ARBA" id="ARBA00022475"/>
    </source>
</evidence>
<dbReference type="Gene3D" id="3.40.50.300">
    <property type="entry name" value="P-loop containing nucleotide triphosphate hydrolases"/>
    <property type="match status" value="1"/>
</dbReference>
<evidence type="ECO:0000256" key="7">
    <source>
        <dbReference type="ARBA" id="ARBA00023004"/>
    </source>
</evidence>
<dbReference type="InterPro" id="IPR003439">
    <property type="entry name" value="ABC_transporter-like_ATP-bd"/>
</dbReference>
<dbReference type="CDD" id="cd03214">
    <property type="entry name" value="ABC_Iron-Siderophores_B12_Hemin"/>
    <property type="match status" value="1"/>
</dbReference>
<dbReference type="GO" id="GO:0005886">
    <property type="term" value="C:plasma membrane"/>
    <property type="evidence" value="ECO:0007669"/>
    <property type="project" value="UniProtKB-SubCell"/>
</dbReference>
<dbReference type="InterPro" id="IPR003593">
    <property type="entry name" value="AAA+_ATPase"/>
</dbReference>
<gene>
    <name evidence="11" type="ORF">JQS30_09105</name>
</gene>
<dbReference type="GO" id="GO:0016887">
    <property type="term" value="F:ATP hydrolysis activity"/>
    <property type="evidence" value="ECO:0007669"/>
    <property type="project" value="InterPro"/>
</dbReference>
<evidence type="ECO:0000256" key="5">
    <source>
        <dbReference type="ARBA" id="ARBA00022741"/>
    </source>
</evidence>
<keyword evidence="3" id="KW-1003">Cell membrane</keyword>
<dbReference type="GO" id="GO:0006826">
    <property type="term" value="P:iron ion transport"/>
    <property type="evidence" value="ECO:0007669"/>
    <property type="project" value="UniProtKB-KW"/>
</dbReference>
<evidence type="ECO:0000256" key="4">
    <source>
        <dbReference type="ARBA" id="ARBA00022496"/>
    </source>
</evidence>
<evidence type="ECO:0000256" key="9">
    <source>
        <dbReference type="ARBA" id="ARBA00023136"/>
    </source>
</evidence>
<dbReference type="Proteomes" id="UP000662939">
    <property type="component" value="Chromosome"/>
</dbReference>
<dbReference type="EMBL" id="CP070496">
    <property type="protein sequence ID" value="QSB03982.1"/>
    <property type="molecule type" value="Genomic_DNA"/>
</dbReference>
<sequence length="255" mass="27276">MELEVVDVVASFPGVPAVRGVSLEVPEGSIVAIVGPNGCGKSTLLKTIARLHKPDSGRILMRGDDVWSLKPREVAHRIALLPQSPLAPEAITVRHLISFGRHPHQGLLRQWSQSDDEAVYRAMVDTGVVALADRPLETLSGGQRQRCWLAMSLAQETPLLALDEPTSALDLGHAVEVLELIRAAADHGRTAIMVLHDLVAAARYADIVVAMKEGLVVAKGSPSAVVTTDLVRELYEVESDVVLAPSDGVPVVIPK</sequence>
<feature type="domain" description="ABC transporter" evidence="10">
    <location>
        <begin position="3"/>
        <end position="238"/>
    </location>
</feature>
<dbReference type="AlphaFoldDB" id="A0A895XJJ1"/>
<proteinExistence type="predicted"/>
<keyword evidence="9" id="KW-0472">Membrane</keyword>
<keyword evidence="2" id="KW-0813">Transport</keyword>
<evidence type="ECO:0000256" key="2">
    <source>
        <dbReference type="ARBA" id="ARBA00022448"/>
    </source>
</evidence>
<dbReference type="Pfam" id="PF00005">
    <property type="entry name" value="ABC_tran"/>
    <property type="match status" value="1"/>
</dbReference>
<dbReference type="InterPro" id="IPR051535">
    <property type="entry name" value="Siderophore_ABC-ATPase"/>
</dbReference>
<keyword evidence="12" id="KW-1185">Reference proteome</keyword>
<evidence type="ECO:0000259" key="10">
    <source>
        <dbReference type="PROSITE" id="PS50893"/>
    </source>
</evidence>
<dbReference type="PANTHER" id="PTHR42771">
    <property type="entry name" value="IRON(3+)-HYDROXAMATE IMPORT ATP-BINDING PROTEIN FHUC"/>
    <property type="match status" value="1"/>
</dbReference>
<dbReference type="PANTHER" id="PTHR42771:SF2">
    <property type="entry name" value="IRON(3+)-HYDROXAMATE IMPORT ATP-BINDING PROTEIN FHUC"/>
    <property type="match status" value="1"/>
</dbReference>
<keyword evidence="8" id="KW-0406">Ion transport</keyword>
<keyword evidence="5" id="KW-0547">Nucleotide-binding</keyword>
<dbReference type="InterPro" id="IPR027417">
    <property type="entry name" value="P-loop_NTPase"/>
</dbReference>
<evidence type="ECO:0000313" key="11">
    <source>
        <dbReference type="EMBL" id="QSB03982.1"/>
    </source>
</evidence>